<evidence type="ECO:0000256" key="4">
    <source>
        <dbReference type="ARBA" id="ARBA00022692"/>
    </source>
</evidence>
<accession>A0A1T5B2L5</accession>
<keyword evidence="6 7" id="KW-0998">Cell outer membrane</keyword>
<dbReference type="NCBIfam" id="TIGR04056">
    <property type="entry name" value="OMP_RagA_SusC"/>
    <property type="match status" value="1"/>
</dbReference>
<feature type="chain" id="PRO_5012730286" evidence="8">
    <location>
        <begin position="34"/>
        <end position="1161"/>
    </location>
</feature>
<evidence type="ECO:0000256" key="8">
    <source>
        <dbReference type="SAM" id="SignalP"/>
    </source>
</evidence>
<keyword evidence="11" id="KW-1185">Reference proteome</keyword>
<evidence type="ECO:0000256" key="5">
    <source>
        <dbReference type="ARBA" id="ARBA00023136"/>
    </source>
</evidence>
<dbReference type="InterPro" id="IPR011662">
    <property type="entry name" value="Secretin/TonB_short_N"/>
</dbReference>
<keyword evidence="5 7" id="KW-0472">Membrane</keyword>
<comment type="similarity">
    <text evidence="7">Belongs to the TonB-dependent receptor family.</text>
</comment>
<keyword evidence="2 7" id="KW-0813">Transport</keyword>
<dbReference type="GO" id="GO:0009279">
    <property type="term" value="C:cell outer membrane"/>
    <property type="evidence" value="ECO:0007669"/>
    <property type="project" value="UniProtKB-SubCell"/>
</dbReference>
<dbReference type="InterPro" id="IPR023997">
    <property type="entry name" value="TonB-dep_OMP_SusC/RagA_CS"/>
</dbReference>
<dbReference type="SUPFAM" id="SSF56935">
    <property type="entry name" value="Porins"/>
    <property type="match status" value="1"/>
</dbReference>
<dbReference type="Pfam" id="PF07715">
    <property type="entry name" value="Plug"/>
    <property type="match status" value="1"/>
</dbReference>
<evidence type="ECO:0000259" key="9">
    <source>
        <dbReference type="SMART" id="SM00965"/>
    </source>
</evidence>
<keyword evidence="3 7" id="KW-1134">Transmembrane beta strand</keyword>
<evidence type="ECO:0000313" key="11">
    <source>
        <dbReference type="Proteomes" id="UP000190150"/>
    </source>
</evidence>
<dbReference type="InterPro" id="IPR012910">
    <property type="entry name" value="Plug_dom"/>
</dbReference>
<proteinExistence type="inferred from homology"/>
<dbReference type="InterPro" id="IPR023996">
    <property type="entry name" value="TonB-dep_OMP_SusC/RagA"/>
</dbReference>
<dbReference type="STRING" id="1513896.SAMN05660841_00393"/>
<dbReference type="Gene3D" id="2.60.40.1120">
    <property type="entry name" value="Carboxypeptidase-like, regulatory domain"/>
    <property type="match status" value="1"/>
</dbReference>
<dbReference type="Gene3D" id="3.55.50.30">
    <property type="match status" value="1"/>
</dbReference>
<dbReference type="InterPro" id="IPR008969">
    <property type="entry name" value="CarboxyPept-like_regulatory"/>
</dbReference>
<dbReference type="AlphaFoldDB" id="A0A1T5B2L5"/>
<evidence type="ECO:0000256" key="1">
    <source>
        <dbReference type="ARBA" id="ARBA00004571"/>
    </source>
</evidence>
<evidence type="ECO:0000256" key="7">
    <source>
        <dbReference type="PROSITE-ProRule" id="PRU01360"/>
    </source>
</evidence>
<comment type="subcellular location">
    <subcellularLocation>
        <location evidence="1 7">Cell outer membrane</location>
        <topology evidence="1 7">Multi-pass membrane protein</topology>
    </subcellularLocation>
</comment>
<dbReference type="Gene3D" id="2.40.170.20">
    <property type="entry name" value="TonB-dependent receptor, beta-barrel domain"/>
    <property type="match status" value="1"/>
</dbReference>
<feature type="signal peptide" evidence="8">
    <location>
        <begin position="1"/>
        <end position="33"/>
    </location>
</feature>
<dbReference type="NCBIfam" id="TIGR04057">
    <property type="entry name" value="SusC_RagA_signa"/>
    <property type="match status" value="1"/>
</dbReference>
<evidence type="ECO:0000256" key="2">
    <source>
        <dbReference type="ARBA" id="ARBA00022448"/>
    </source>
</evidence>
<gene>
    <name evidence="10" type="ORF">SAMN05660841_00393</name>
</gene>
<dbReference type="SMART" id="SM00965">
    <property type="entry name" value="STN"/>
    <property type="match status" value="1"/>
</dbReference>
<dbReference type="InterPro" id="IPR037066">
    <property type="entry name" value="Plug_dom_sf"/>
</dbReference>
<feature type="domain" description="Secretin/TonB short N-terminal" evidence="9">
    <location>
        <begin position="62"/>
        <end position="113"/>
    </location>
</feature>
<evidence type="ECO:0000313" key="10">
    <source>
        <dbReference type="EMBL" id="SKB41210.1"/>
    </source>
</evidence>
<evidence type="ECO:0000256" key="3">
    <source>
        <dbReference type="ARBA" id="ARBA00022452"/>
    </source>
</evidence>
<dbReference type="SUPFAM" id="SSF49464">
    <property type="entry name" value="Carboxypeptidase regulatory domain-like"/>
    <property type="match status" value="1"/>
</dbReference>
<keyword evidence="8" id="KW-0732">Signal</keyword>
<sequence length="1161" mass="130807">MLSHRKTSFLPKPATLMKLSTALLTFASLQVSAYSYSQQVSVSKKNSSLNQVLHDIRQQSGYHLLYDSDLIRSKGSISVNFKSATLEEALRQTLEGQGLTFSIKDKTVLIHEANTNLTTRSNVDQEARPVRGRVLSTDKQPIPGVVIALSGSNTKTQTDKDGYYTLLNVQGSGSMTASFIGYESITASFEAKQTEVNFTLSVKETKLDQVDVIVSTGYQKLPKERATGSFSFVNEDKLKLTNMGSTDFAKGLEGMVPGLLVGPTGSLEIRGASSLKPGTRNVLIVVDGFPVESGNFTINPNDIQNITVLKDAAASSIWGVRASNGVVVIVTKSGMATEGKAVFELSSNLRIDDMPDFSFQRPASSTDYIDFEVETIKKGWVNFNNMGNNYYSPVTELFYKKHLGQLTDEQVEQGLNTLKSYNSMDQQNLFYRKAVQKQVNLSVRGGTEKYNFFLSSFYTDQKATLVGNNSESFNLNFKNSLQVLPQLNLSLGVNSTFIKSKEPNPGYGFADNKPYLRFLDENDNYVQHASRIGNHLLPDYYSKGYLNWDYNPLQNMQGTTNKTNTFATRINVGAEYKIMDGLQFNSQYQTELRFINKDNLQNMDSYYVRNLANLWRVYDATRKVYDQKFPIGPIFDQDRNKQNSWTFRNSLNFDRQWGTDHAISAIGGIELRSIFVRSNTDRYYNYSPQALTVDNFNALALSTYTLNSIGGYDSYTWTPNFVERENKFFSAFANAAYTYLSKYTVSGSIRTDQSNLFGTDPRYRYQPLWSTGISWNIGREDFMQQADFLNRLIVRATYGLNGNIGNSSPYPIASTGKSHLTQENMLTFTNPENQYLRPEKTATTNFGVDFALFNRRLNGSFDYYNRRSFDLLGNALLDATTGFLSAERNTAKMTNHGLELNLTAQILKDAPFDLDVDINLGYNKNKVSSVIAPNKTAVTYIAGNAPVEDLPLSYLYGYRWAGLSDKGEPQIFDAEGNIRSWSQPRLTDVNALYYAGTMVPPFHGGMFVHLHYKGFTLSPQFTFKAAHKMRLSTPRMDMYAGVTSDIANRWQQPGDEAFTDIPRTYNTVTANAVWTDYYQKSDRWIDDASFIRLRSATLNYKLPTKWTQKVFNEVNVSFQANNFLLWSANEQDLDPDYVTLSSGSINFPPVKSYLLSVNLKF</sequence>
<dbReference type="Pfam" id="PF07660">
    <property type="entry name" value="STN"/>
    <property type="match status" value="1"/>
</dbReference>
<dbReference type="PROSITE" id="PS52016">
    <property type="entry name" value="TONB_DEPENDENT_REC_3"/>
    <property type="match status" value="1"/>
</dbReference>
<protein>
    <submittedName>
        <fullName evidence="10">TonB-linked outer membrane protein, SusC/RagA family</fullName>
    </submittedName>
</protein>
<organism evidence="10 11">
    <name type="scientific">Sphingobacterium nematocida</name>
    <dbReference type="NCBI Taxonomy" id="1513896"/>
    <lineage>
        <taxon>Bacteria</taxon>
        <taxon>Pseudomonadati</taxon>
        <taxon>Bacteroidota</taxon>
        <taxon>Sphingobacteriia</taxon>
        <taxon>Sphingobacteriales</taxon>
        <taxon>Sphingobacteriaceae</taxon>
        <taxon>Sphingobacterium</taxon>
    </lineage>
</organism>
<dbReference type="InterPro" id="IPR039426">
    <property type="entry name" value="TonB-dep_rcpt-like"/>
</dbReference>
<keyword evidence="4 7" id="KW-0812">Transmembrane</keyword>
<dbReference type="Proteomes" id="UP000190150">
    <property type="component" value="Unassembled WGS sequence"/>
</dbReference>
<dbReference type="EMBL" id="FUZF01000001">
    <property type="protein sequence ID" value="SKB41210.1"/>
    <property type="molecule type" value="Genomic_DNA"/>
</dbReference>
<dbReference type="Gene3D" id="2.170.130.10">
    <property type="entry name" value="TonB-dependent receptor, plug domain"/>
    <property type="match status" value="1"/>
</dbReference>
<dbReference type="Pfam" id="PF13715">
    <property type="entry name" value="CarbopepD_reg_2"/>
    <property type="match status" value="1"/>
</dbReference>
<reference evidence="11" key="1">
    <citation type="submission" date="2017-02" db="EMBL/GenBank/DDBJ databases">
        <authorList>
            <person name="Varghese N."/>
            <person name="Submissions S."/>
        </authorList>
    </citation>
    <scope>NUCLEOTIDE SEQUENCE [LARGE SCALE GENOMIC DNA]</scope>
    <source>
        <strain evidence="11">DSM 24091</strain>
    </source>
</reference>
<dbReference type="InterPro" id="IPR036942">
    <property type="entry name" value="Beta-barrel_TonB_sf"/>
</dbReference>
<evidence type="ECO:0000256" key="6">
    <source>
        <dbReference type="ARBA" id="ARBA00023237"/>
    </source>
</evidence>
<name>A0A1T5B2L5_9SPHI</name>